<keyword evidence="2" id="KW-0732">Signal</keyword>
<comment type="caution">
    <text evidence="3">The sequence shown here is derived from an EMBL/GenBank/DDBJ whole genome shotgun (WGS) entry which is preliminary data.</text>
</comment>
<gene>
    <name evidence="3" type="ORF">FTOL_06874</name>
</gene>
<evidence type="ECO:0000313" key="3">
    <source>
        <dbReference type="EMBL" id="SPJ78485.1"/>
    </source>
</evidence>
<evidence type="ECO:0000313" key="4">
    <source>
        <dbReference type="Proteomes" id="UP001187734"/>
    </source>
</evidence>
<sequence>MFTKTPLTFAIFLHSALALSMGYPLCVSEPGLSLEAGKSSISAIVHSPMEKRCEATMHFSDPSFLPLRYSFDEVDCDGSQVLEFTVPPGSPNGDVGIIWQCTGLAPSCNHGVIFGGDADLSLSSESMGEVGCLVEVIQTRTASATVTRSSKTFVEVAPTVVVTTTTRFQRRIEDQTALSTWRTKTKPRTDTTDTTDTADSTDVESVKTVTSSPRSATTTTIGTAEVRETDEDPTKTSAITLALEITQQASETTSMPTDDGVFVSNANKTPISIIPAVTASIISTLTVYRTVTARCTS</sequence>
<feature type="compositionally biased region" description="Polar residues" evidence="1">
    <location>
        <begin position="207"/>
        <end position="222"/>
    </location>
</feature>
<feature type="chain" id="PRO_5042258448" evidence="2">
    <location>
        <begin position="19"/>
        <end position="297"/>
    </location>
</feature>
<keyword evidence="4" id="KW-1185">Reference proteome</keyword>
<dbReference type="AlphaFoldDB" id="A0AAE8MAY7"/>
<proteinExistence type="predicted"/>
<evidence type="ECO:0000256" key="2">
    <source>
        <dbReference type="SAM" id="SignalP"/>
    </source>
</evidence>
<accession>A0AAE8MAY7</accession>
<reference evidence="3" key="1">
    <citation type="submission" date="2018-03" db="EMBL/GenBank/DDBJ databases">
        <authorList>
            <person name="Guldener U."/>
        </authorList>
    </citation>
    <scope>NUCLEOTIDE SEQUENCE</scope>
</reference>
<name>A0AAE8MAY7_9HYPO</name>
<dbReference type="Proteomes" id="UP001187734">
    <property type="component" value="Unassembled WGS sequence"/>
</dbReference>
<protein>
    <submittedName>
        <fullName evidence="3">Uncharacterized protein</fullName>
    </submittedName>
</protein>
<evidence type="ECO:0000256" key="1">
    <source>
        <dbReference type="SAM" id="MobiDB-lite"/>
    </source>
</evidence>
<feature type="region of interest" description="Disordered" evidence="1">
    <location>
        <begin position="179"/>
        <end position="235"/>
    </location>
</feature>
<feature type="signal peptide" evidence="2">
    <location>
        <begin position="1"/>
        <end position="18"/>
    </location>
</feature>
<organism evidence="3 4">
    <name type="scientific">Fusarium torulosum</name>
    <dbReference type="NCBI Taxonomy" id="33205"/>
    <lineage>
        <taxon>Eukaryota</taxon>
        <taxon>Fungi</taxon>
        <taxon>Dikarya</taxon>
        <taxon>Ascomycota</taxon>
        <taxon>Pezizomycotina</taxon>
        <taxon>Sordariomycetes</taxon>
        <taxon>Hypocreomycetidae</taxon>
        <taxon>Hypocreales</taxon>
        <taxon>Nectriaceae</taxon>
        <taxon>Fusarium</taxon>
    </lineage>
</organism>
<dbReference type="EMBL" id="ONZP01000231">
    <property type="protein sequence ID" value="SPJ78485.1"/>
    <property type="molecule type" value="Genomic_DNA"/>
</dbReference>